<dbReference type="Proteomes" id="UP000034794">
    <property type="component" value="Unassembled WGS sequence"/>
</dbReference>
<organism evidence="2 3">
    <name type="scientific">Candidatus Collierbacteria bacterium GW2011_GWA2_46_26</name>
    <dbReference type="NCBI Taxonomy" id="1618381"/>
    <lineage>
        <taxon>Bacteria</taxon>
        <taxon>Candidatus Collieribacteriota</taxon>
    </lineage>
</organism>
<feature type="compositionally biased region" description="Basic and acidic residues" evidence="1">
    <location>
        <begin position="8"/>
        <end position="26"/>
    </location>
</feature>
<feature type="region of interest" description="Disordered" evidence="1">
    <location>
        <begin position="1"/>
        <end position="35"/>
    </location>
</feature>
<evidence type="ECO:0000313" key="2">
    <source>
        <dbReference type="EMBL" id="KKU33237.1"/>
    </source>
</evidence>
<protein>
    <submittedName>
        <fullName evidence="2">Uncharacterized protein</fullName>
    </submittedName>
</protein>
<comment type="caution">
    <text evidence="2">The sequence shown here is derived from an EMBL/GenBank/DDBJ whole genome shotgun (WGS) entry which is preliminary data.</text>
</comment>
<evidence type="ECO:0000313" key="3">
    <source>
        <dbReference type="Proteomes" id="UP000034794"/>
    </source>
</evidence>
<name>A0A0G1PKN3_9BACT</name>
<accession>A0A0G1PKN3</accession>
<evidence type="ECO:0000256" key="1">
    <source>
        <dbReference type="SAM" id="MobiDB-lite"/>
    </source>
</evidence>
<sequence length="35" mass="3629">MDIGSVKLGDKKALPDGEGEENRLIKESVGSDGAL</sequence>
<gene>
    <name evidence="2" type="ORF">UX47_C0005G0039</name>
</gene>
<reference evidence="2 3" key="1">
    <citation type="journal article" date="2015" name="Nature">
        <title>rRNA introns, odd ribosomes, and small enigmatic genomes across a large radiation of phyla.</title>
        <authorList>
            <person name="Brown C.T."/>
            <person name="Hug L.A."/>
            <person name="Thomas B.C."/>
            <person name="Sharon I."/>
            <person name="Castelle C.J."/>
            <person name="Singh A."/>
            <person name="Wilkins M.J."/>
            <person name="Williams K.H."/>
            <person name="Banfield J.F."/>
        </authorList>
    </citation>
    <scope>NUCLEOTIDE SEQUENCE [LARGE SCALE GENOMIC DNA]</scope>
</reference>
<dbReference type="AlphaFoldDB" id="A0A0G1PKN3"/>
<proteinExistence type="predicted"/>
<dbReference type="EMBL" id="LCMI01000005">
    <property type="protein sequence ID" value="KKU33237.1"/>
    <property type="molecule type" value="Genomic_DNA"/>
</dbReference>